<proteinExistence type="inferred from homology"/>
<dbReference type="Pfam" id="PF08281">
    <property type="entry name" value="Sigma70_r4_2"/>
    <property type="match status" value="1"/>
</dbReference>
<dbReference type="Gene3D" id="1.10.10.10">
    <property type="entry name" value="Winged helix-like DNA-binding domain superfamily/Winged helix DNA-binding domain"/>
    <property type="match status" value="1"/>
</dbReference>
<comment type="caution">
    <text evidence="7">The sequence shown here is derived from an EMBL/GenBank/DDBJ whole genome shotgun (WGS) entry which is preliminary data.</text>
</comment>
<keyword evidence="3" id="KW-0731">Sigma factor</keyword>
<dbReference type="GO" id="GO:0006352">
    <property type="term" value="P:DNA-templated transcription initiation"/>
    <property type="evidence" value="ECO:0007669"/>
    <property type="project" value="InterPro"/>
</dbReference>
<dbReference type="GO" id="GO:0003677">
    <property type="term" value="F:DNA binding"/>
    <property type="evidence" value="ECO:0007669"/>
    <property type="project" value="InterPro"/>
</dbReference>
<evidence type="ECO:0000256" key="3">
    <source>
        <dbReference type="ARBA" id="ARBA00023082"/>
    </source>
</evidence>
<evidence type="ECO:0000256" key="4">
    <source>
        <dbReference type="ARBA" id="ARBA00023163"/>
    </source>
</evidence>
<dbReference type="InterPro" id="IPR013325">
    <property type="entry name" value="RNA_pol_sigma_r2"/>
</dbReference>
<comment type="similarity">
    <text evidence="1">Belongs to the sigma-70 factor family. ECF subfamily.</text>
</comment>
<dbReference type="PANTHER" id="PTHR43133">
    <property type="entry name" value="RNA POLYMERASE ECF-TYPE SIGMA FACTO"/>
    <property type="match status" value="1"/>
</dbReference>
<keyword evidence="2" id="KW-0805">Transcription regulation</keyword>
<dbReference type="Gene3D" id="1.10.1740.10">
    <property type="match status" value="1"/>
</dbReference>
<dbReference type="InterPro" id="IPR039425">
    <property type="entry name" value="RNA_pol_sigma-70-like"/>
</dbReference>
<dbReference type="NCBIfam" id="NF008889">
    <property type="entry name" value="PRK11924.1-1"/>
    <property type="match status" value="1"/>
</dbReference>
<dbReference type="InterPro" id="IPR007627">
    <property type="entry name" value="RNA_pol_sigma70_r2"/>
</dbReference>
<organism evidence="7 8">
    <name type="scientific">Pseudomonas syringae</name>
    <dbReference type="NCBI Taxonomy" id="317"/>
    <lineage>
        <taxon>Bacteria</taxon>
        <taxon>Pseudomonadati</taxon>
        <taxon>Pseudomonadota</taxon>
        <taxon>Gammaproteobacteria</taxon>
        <taxon>Pseudomonadales</taxon>
        <taxon>Pseudomonadaceae</taxon>
        <taxon>Pseudomonas</taxon>
    </lineage>
</organism>
<dbReference type="InterPro" id="IPR014284">
    <property type="entry name" value="RNA_pol_sigma-70_dom"/>
</dbReference>
<feature type="domain" description="RNA polymerase sigma-70 region 2" evidence="5">
    <location>
        <begin position="16"/>
        <end position="80"/>
    </location>
</feature>
<dbReference type="InterPro" id="IPR013249">
    <property type="entry name" value="RNA_pol_sigma70_r4_t2"/>
</dbReference>
<dbReference type="Pfam" id="PF04542">
    <property type="entry name" value="Sigma70_r2"/>
    <property type="match status" value="1"/>
</dbReference>
<feature type="domain" description="RNA polymerase sigma factor 70 region 4 type 2" evidence="6">
    <location>
        <begin position="111"/>
        <end position="163"/>
    </location>
</feature>
<name>A0A1C7Z687_PSESX</name>
<dbReference type="SUPFAM" id="SSF88946">
    <property type="entry name" value="Sigma2 domain of RNA polymerase sigma factors"/>
    <property type="match status" value="1"/>
</dbReference>
<protein>
    <submittedName>
        <fullName evidence="7">RNA polymerase sigma factor</fullName>
    </submittedName>
</protein>
<dbReference type="OrthoDB" id="9797134at2"/>
<evidence type="ECO:0000259" key="5">
    <source>
        <dbReference type="Pfam" id="PF04542"/>
    </source>
</evidence>
<dbReference type="Proteomes" id="UP000093104">
    <property type="component" value="Unassembled WGS sequence"/>
</dbReference>
<dbReference type="SUPFAM" id="SSF88659">
    <property type="entry name" value="Sigma3 and sigma4 domains of RNA polymerase sigma factors"/>
    <property type="match status" value="1"/>
</dbReference>
<dbReference type="PANTHER" id="PTHR43133:SF63">
    <property type="entry name" value="RNA POLYMERASE SIGMA FACTOR FECI-RELATED"/>
    <property type="match status" value="1"/>
</dbReference>
<accession>A0A1C7Z687</accession>
<dbReference type="InterPro" id="IPR036388">
    <property type="entry name" value="WH-like_DNA-bd_sf"/>
</dbReference>
<dbReference type="NCBIfam" id="TIGR02937">
    <property type="entry name" value="sigma70-ECF"/>
    <property type="match status" value="1"/>
</dbReference>
<dbReference type="GO" id="GO:0016987">
    <property type="term" value="F:sigma factor activity"/>
    <property type="evidence" value="ECO:0007669"/>
    <property type="project" value="UniProtKB-KW"/>
</dbReference>
<gene>
    <name evidence="7" type="ORF">AFK24_09675</name>
</gene>
<sequence>MAKQALDTSELLDDVFRSDYQWLTHKLRYRLGCGENAEDVASETFTQLAALPHLDEVREPRAMLMTIASRVVYEVRRRRDQERSHLYYLAQRPDRQADSPERRQLLLCELDAIEAALLGLSDRARQAFYLSQLDGLTYAEIGLRLGVSASMVRQYVAKALAQCRSVAHPDGK</sequence>
<dbReference type="AlphaFoldDB" id="A0A1C7Z687"/>
<evidence type="ECO:0000259" key="6">
    <source>
        <dbReference type="Pfam" id="PF08281"/>
    </source>
</evidence>
<reference evidence="7 8" key="1">
    <citation type="submission" date="2015-07" db="EMBL/GenBank/DDBJ databases">
        <title>Draft genome sequence of a diazotrophic, plant growth-promoting rhizobacterium of the Pseudomonas syringae complex.</title>
        <authorList>
            <person name="Patten C.L."/>
            <person name="Jeong H."/>
        </authorList>
    </citation>
    <scope>NUCLEOTIDE SEQUENCE [LARGE SCALE GENOMIC DNA]</scope>
    <source>
        <strain evidence="7 8">GR12-2</strain>
    </source>
</reference>
<keyword evidence="4" id="KW-0804">Transcription</keyword>
<evidence type="ECO:0000256" key="2">
    <source>
        <dbReference type="ARBA" id="ARBA00023015"/>
    </source>
</evidence>
<dbReference type="CDD" id="cd06171">
    <property type="entry name" value="Sigma70_r4"/>
    <property type="match status" value="1"/>
</dbReference>
<evidence type="ECO:0000256" key="1">
    <source>
        <dbReference type="ARBA" id="ARBA00010641"/>
    </source>
</evidence>
<evidence type="ECO:0000313" key="7">
    <source>
        <dbReference type="EMBL" id="OCR25343.1"/>
    </source>
</evidence>
<evidence type="ECO:0000313" key="8">
    <source>
        <dbReference type="Proteomes" id="UP000093104"/>
    </source>
</evidence>
<dbReference type="EMBL" id="LGSI01000035">
    <property type="protein sequence ID" value="OCR25343.1"/>
    <property type="molecule type" value="Genomic_DNA"/>
</dbReference>
<dbReference type="InterPro" id="IPR013324">
    <property type="entry name" value="RNA_pol_sigma_r3/r4-like"/>
</dbReference>
<dbReference type="RefSeq" id="WP_065833052.1">
    <property type="nucleotide sequence ID" value="NZ_LGSI01000035.1"/>
</dbReference>